<dbReference type="GO" id="GO:0051539">
    <property type="term" value="F:4 iron, 4 sulfur cluster binding"/>
    <property type="evidence" value="ECO:0007669"/>
    <property type="project" value="UniProtKB-KW"/>
</dbReference>
<dbReference type="InterPro" id="IPR050482">
    <property type="entry name" value="Sensor_HK_TwoCompSys"/>
</dbReference>
<comment type="caution">
    <text evidence="17">The sequence shown here is derived from an EMBL/GenBank/DDBJ whole genome shotgun (WGS) entry which is preliminary data.</text>
</comment>
<evidence type="ECO:0000256" key="13">
    <source>
        <dbReference type="ARBA" id="ARBA00023014"/>
    </source>
</evidence>
<gene>
    <name evidence="17" type="ORF">GCM10010123_30130</name>
</gene>
<dbReference type="SUPFAM" id="SSF55874">
    <property type="entry name" value="ATPase domain of HSP90 chaperone/DNA topoisomerase II/histidine kinase"/>
    <property type="match status" value="1"/>
</dbReference>
<evidence type="ECO:0000256" key="14">
    <source>
        <dbReference type="ARBA" id="ARBA00024827"/>
    </source>
</evidence>
<dbReference type="InterPro" id="IPR005467">
    <property type="entry name" value="His_kinase_dom"/>
</dbReference>
<dbReference type="PANTHER" id="PTHR24421">
    <property type="entry name" value="NITRATE/NITRITE SENSOR PROTEIN NARX-RELATED"/>
    <property type="match status" value="1"/>
</dbReference>
<dbReference type="GO" id="GO:0046983">
    <property type="term" value="F:protein dimerization activity"/>
    <property type="evidence" value="ECO:0007669"/>
    <property type="project" value="InterPro"/>
</dbReference>
<evidence type="ECO:0000256" key="15">
    <source>
        <dbReference type="ARBA" id="ARBA00030800"/>
    </source>
</evidence>
<evidence type="ECO:0000256" key="2">
    <source>
        <dbReference type="ARBA" id="ARBA00001966"/>
    </source>
</evidence>
<evidence type="ECO:0000259" key="16">
    <source>
        <dbReference type="PROSITE" id="PS50109"/>
    </source>
</evidence>
<comment type="catalytic activity">
    <reaction evidence="1">
        <text>ATP + protein L-histidine = ADP + protein N-phospho-L-histidine.</text>
        <dbReference type="EC" id="2.7.13.3"/>
    </reaction>
</comment>
<evidence type="ECO:0000256" key="10">
    <source>
        <dbReference type="ARBA" id="ARBA00022777"/>
    </source>
</evidence>
<keyword evidence="7" id="KW-0963">Cytoplasm</keyword>
<keyword evidence="9" id="KW-0479">Metal-binding</keyword>
<dbReference type="PROSITE" id="PS50109">
    <property type="entry name" value="HIS_KIN"/>
    <property type="match status" value="1"/>
</dbReference>
<dbReference type="InterPro" id="IPR003594">
    <property type="entry name" value="HATPase_dom"/>
</dbReference>
<reference evidence="17" key="2">
    <citation type="submission" date="2020-09" db="EMBL/GenBank/DDBJ databases">
        <authorList>
            <person name="Sun Q."/>
            <person name="Ohkuma M."/>
        </authorList>
    </citation>
    <scope>NUCLEOTIDE SEQUENCE</scope>
    <source>
        <strain evidence="17">JCM 3090</strain>
    </source>
</reference>
<evidence type="ECO:0000313" key="18">
    <source>
        <dbReference type="Proteomes" id="UP000649739"/>
    </source>
</evidence>
<protein>
    <recommendedName>
        <fullName evidence="5">Oxygen sensor histidine kinase NreB</fullName>
        <ecNumber evidence="4">2.7.13.3</ecNumber>
    </recommendedName>
    <alternativeName>
        <fullName evidence="15">Nitrogen regulation protein B</fullName>
    </alternativeName>
</protein>
<dbReference type="GO" id="GO:0005737">
    <property type="term" value="C:cytoplasm"/>
    <property type="evidence" value="ECO:0007669"/>
    <property type="project" value="UniProtKB-SubCell"/>
</dbReference>
<dbReference type="Proteomes" id="UP000649739">
    <property type="component" value="Unassembled WGS sequence"/>
</dbReference>
<evidence type="ECO:0000256" key="3">
    <source>
        <dbReference type="ARBA" id="ARBA00004496"/>
    </source>
</evidence>
<dbReference type="EC" id="2.7.13.3" evidence="4"/>
<dbReference type="AlphaFoldDB" id="A0A8J3FBZ5"/>
<dbReference type="InterPro" id="IPR011712">
    <property type="entry name" value="Sig_transdc_His_kin_sub3_dim/P"/>
</dbReference>
<evidence type="ECO:0000256" key="11">
    <source>
        <dbReference type="ARBA" id="ARBA00023004"/>
    </source>
</evidence>
<proteinExistence type="predicted"/>
<evidence type="ECO:0000313" key="17">
    <source>
        <dbReference type="EMBL" id="GGJ98041.1"/>
    </source>
</evidence>
<dbReference type="Pfam" id="PF07730">
    <property type="entry name" value="HisKA_3"/>
    <property type="match status" value="1"/>
</dbReference>
<comment type="subcellular location">
    <subcellularLocation>
        <location evidence="3">Cytoplasm</location>
    </subcellularLocation>
</comment>
<evidence type="ECO:0000256" key="7">
    <source>
        <dbReference type="ARBA" id="ARBA00022490"/>
    </source>
</evidence>
<keyword evidence="12" id="KW-0902">Two-component regulatory system</keyword>
<comment type="cofactor">
    <cofactor evidence="2">
        <name>[4Fe-4S] cluster</name>
        <dbReference type="ChEBI" id="CHEBI:49883"/>
    </cofactor>
</comment>
<dbReference type="SMART" id="SM00387">
    <property type="entry name" value="HATPase_c"/>
    <property type="match status" value="1"/>
</dbReference>
<evidence type="ECO:0000256" key="4">
    <source>
        <dbReference type="ARBA" id="ARBA00012438"/>
    </source>
</evidence>
<feature type="domain" description="Histidine kinase" evidence="16">
    <location>
        <begin position="126"/>
        <end position="215"/>
    </location>
</feature>
<dbReference type="RefSeq" id="WP_189170782.1">
    <property type="nucleotide sequence ID" value="NZ_BMQB01000006.1"/>
</dbReference>
<evidence type="ECO:0000256" key="1">
    <source>
        <dbReference type="ARBA" id="ARBA00000085"/>
    </source>
</evidence>
<dbReference type="GO" id="GO:0000155">
    <property type="term" value="F:phosphorelay sensor kinase activity"/>
    <property type="evidence" value="ECO:0007669"/>
    <property type="project" value="InterPro"/>
</dbReference>
<evidence type="ECO:0000256" key="5">
    <source>
        <dbReference type="ARBA" id="ARBA00017322"/>
    </source>
</evidence>
<dbReference type="Gene3D" id="3.30.565.10">
    <property type="entry name" value="Histidine kinase-like ATPase, C-terminal domain"/>
    <property type="match status" value="1"/>
</dbReference>
<name>A0A8J3FBZ5_9ACTN</name>
<keyword evidence="10" id="KW-0418">Kinase</keyword>
<dbReference type="InterPro" id="IPR004358">
    <property type="entry name" value="Sig_transdc_His_kin-like_C"/>
</dbReference>
<keyword evidence="8" id="KW-0808">Transferase</keyword>
<organism evidence="17 18">
    <name type="scientific">Pilimelia anulata</name>
    <dbReference type="NCBI Taxonomy" id="53371"/>
    <lineage>
        <taxon>Bacteria</taxon>
        <taxon>Bacillati</taxon>
        <taxon>Actinomycetota</taxon>
        <taxon>Actinomycetes</taxon>
        <taxon>Micromonosporales</taxon>
        <taxon>Micromonosporaceae</taxon>
        <taxon>Pilimelia</taxon>
    </lineage>
</organism>
<reference evidence="17" key="1">
    <citation type="journal article" date="2014" name="Int. J. Syst. Evol. Microbiol.">
        <title>Complete genome sequence of Corynebacterium casei LMG S-19264T (=DSM 44701T), isolated from a smear-ripened cheese.</title>
        <authorList>
            <consortium name="US DOE Joint Genome Institute (JGI-PGF)"/>
            <person name="Walter F."/>
            <person name="Albersmeier A."/>
            <person name="Kalinowski J."/>
            <person name="Ruckert C."/>
        </authorList>
    </citation>
    <scope>NUCLEOTIDE SEQUENCE</scope>
    <source>
        <strain evidence="17">JCM 3090</strain>
    </source>
</reference>
<dbReference type="PRINTS" id="PR00344">
    <property type="entry name" value="BCTRLSENSOR"/>
</dbReference>
<evidence type="ECO:0000256" key="12">
    <source>
        <dbReference type="ARBA" id="ARBA00023012"/>
    </source>
</evidence>
<comment type="function">
    <text evidence="14">Member of the two-component regulatory system NreB/NreC involved in the control of dissimilatory nitrate/nitrite reduction in response to oxygen. NreB functions as a direct oxygen sensor histidine kinase which is autophosphorylated, in the absence of oxygen, probably at the conserved histidine residue, and transfers its phosphate group probably to a conserved aspartate residue of NreC. NreB/NreC activates the expression of the nitrate (narGHJI) and nitrite (nir) reductase operons, as well as the putative nitrate transporter gene narT.</text>
</comment>
<dbReference type="Pfam" id="PF02518">
    <property type="entry name" value="HATPase_c"/>
    <property type="match status" value="1"/>
</dbReference>
<dbReference type="Gene3D" id="1.20.5.1930">
    <property type="match status" value="1"/>
</dbReference>
<evidence type="ECO:0000256" key="6">
    <source>
        <dbReference type="ARBA" id="ARBA00022485"/>
    </source>
</evidence>
<keyword evidence="6" id="KW-0004">4Fe-4S</keyword>
<keyword evidence="11" id="KW-0408">Iron</keyword>
<dbReference type="EMBL" id="BMQB01000006">
    <property type="protein sequence ID" value="GGJ98041.1"/>
    <property type="molecule type" value="Genomic_DNA"/>
</dbReference>
<dbReference type="GO" id="GO:0046872">
    <property type="term" value="F:metal ion binding"/>
    <property type="evidence" value="ECO:0007669"/>
    <property type="project" value="UniProtKB-KW"/>
</dbReference>
<dbReference type="InterPro" id="IPR036890">
    <property type="entry name" value="HATPase_C_sf"/>
</dbReference>
<accession>A0A8J3FBZ5</accession>
<sequence>MSETTVAVLLDRLHRCQVDERRRIARELHDVIAPTLAVVLHDLELFGALRHTSPARAEAKLEAAAAHLRAALDQLRGVTAALRREPGSGALGDELRLYLEAAGFTAPTRLHVPDVEPPLPRAIRGELYLILREALRNAHRHGRPTVVDIAIGVVGNRVTASVRDDGVGFTVDDPPSTGIGLLSMRERAAACGGTVVFRRRESGGTEVAVEIPLGEEEE</sequence>
<evidence type="ECO:0000256" key="9">
    <source>
        <dbReference type="ARBA" id="ARBA00022723"/>
    </source>
</evidence>
<dbReference type="CDD" id="cd16917">
    <property type="entry name" value="HATPase_UhpB-NarQ-NarX-like"/>
    <property type="match status" value="1"/>
</dbReference>
<evidence type="ECO:0000256" key="8">
    <source>
        <dbReference type="ARBA" id="ARBA00022679"/>
    </source>
</evidence>
<keyword evidence="13" id="KW-0411">Iron-sulfur</keyword>
<keyword evidence="18" id="KW-1185">Reference proteome</keyword>
<dbReference type="GO" id="GO:0016020">
    <property type="term" value="C:membrane"/>
    <property type="evidence" value="ECO:0007669"/>
    <property type="project" value="InterPro"/>
</dbReference>